<evidence type="ECO:0000256" key="7">
    <source>
        <dbReference type="SAM" id="Phobius"/>
    </source>
</evidence>
<proteinExistence type="predicted"/>
<evidence type="ECO:0000256" key="2">
    <source>
        <dbReference type="ARBA" id="ARBA00022475"/>
    </source>
</evidence>
<evidence type="ECO:0000313" key="9">
    <source>
        <dbReference type="EMBL" id="SHJ36864.1"/>
    </source>
</evidence>
<dbReference type="STRING" id="1121298.SAMN05444401_2928"/>
<reference evidence="9 10" key="1">
    <citation type="submission" date="2016-11" db="EMBL/GenBank/DDBJ databases">
        <authorList>
            <person name="Jaros S."/>
            <person name="Januszkiewicz K."/>
            <person name="Wedrychowicz H."/>
        </authorList>
    </citation>
    <scope>NUCLEOTIDE SEQUENCE [LARGE SCALE GENOMIC DNA]</scope>
    <source>
        <strain evidence="9 10">DSM 21864</strain>
    </source>
</reference>
<feature type="transmembrane region" description="Helical" evidence="7">
    <location>
        <begin position="37"/>
        <end position="61"/>
    </location>
</feature>
<evidence type="ECO:0000256" key="6">
    <source>
        <dbReference type="ARBA" id="ARBA00023136"/>
    </source>
</evidence>
<keyword evidence="3" id="KW-0479">Metal-binding</keyword>
<evidence type="ECO:0000256" key="4">
    <source>
        <dbReference type="ARBA" id="ARBA00023004"/>
    </source>
</evidence>
<dbReference type="GO" id="GO:0005886">
    <property type="term" value="C:plasma membrane"/>
    <property type="evidence" value="ECO:0007669"/>
    <property type="project" value="UniProtKB-SubCell"/>
</dbReference>
<gene>
    <name evidence="9" type="ORF">SAMN05444401_2928</name>
</gene>
<dbReference type="InterPro" id="IPR052378">
    <property type="entry name" value="NosR_regulator"/>
</dbReference>
<keyword evidence="7" id="KW-0812">Transmembrane</keyword>
<dbReference type="PANTHER" id="PTHR30224:SF4">
    <property type="entry name" value="ELECTRON TRANSPORT PROTEIN YCCM-RELATED"/>
    <property type="match status" value="1"/>
</dbReference>
<feature type="transmembrane region" description="Helical" evidence="7">
    <location>
        <begin position="132"/>
        <end position="153"/>
    </location>
</feature>
<keyword evidence="2" id="KW-1003">Cell membrane</keyword>
<evidence type="ECO:0000256" key="1">
    <source>
        <dbReference type="ARBA" id="ARBA00004236"/>
    </source>
</evidence>
<dbReference type="Proteomes" id="UP000184080">
    <property type="component" value="Unassembled WGS sequence"/>
</dbReference>
<dbReference type="PROSITE" id="PS51379">
    <property type="entry name" value="4FE4S_FER_2"/>
    <property type="match status" value="1"/>
</dbReference>
<comment type="subcellular location">
    <subcellularLocation>
        <location evidence="1">Cell membrane</location>
    </subcellularLocation>
</comment>
<evidence type="ECO:0000256" key="5">
    <source>
        <dbReference type="ARBA" id="ARBA00023014"/>
    </source>
</evidence>
<keyword evidence="4" id="KW-0408">Iron</keyword>
<sequence>MKKEKRIRIRLIIQIAFFALIAMGVLNHYLIERGINIPFLSVASLHGLCPFGGVVSIYEIITKGALIKKVHESSLVILVVLLGLSILLGKVFCGWICPLGSFQEWLGRIGRKLFGKKYNNFISPKFEKFIRLIPYVVLVWVLYVTAITGKIVFDAVDPYYALFNLWTGEVGVTAIIVLILTMVGSLFVERPWCKYACPLGAILGVTNKFRIFKIKRNASSCIDCGMCTRTCPMNVKVQNVEEVKSVQCISCLECTSEFNCPKSKTLNIGR</sequence>
<protein>
    <submittedName>
        <fullName evidence="9">4Fe-4S binding domain-containing protein</fullName>
    </submittedName>
</protein>
<keyword evidence="10" id="KW-1185">Reference proteome</keyword>
<evidence type="ECO:0000256" key="3">
    <source>
        <dbReference type="ARBA" id="ARBA00022723"/>
    </source>
</evidence>
<feature type="transmembrane region" description="Helical" evidence="7">
    <location>
        <begin position="165"/>
        <end position="188"/>
    </location>
</feature>
<dbReference type="AlphaFoldDB" id="A0A1M6IQY8"/>
<feature type="transmembrane region" description="Helical" evidence="7">
    <location>
        <begin position="73"/>
        <end position="97"/>
    </location>
</feature>
<evidence type="ECO:0000313" key="10">
    <source>
        <dbReference type="Proteomes" id="UP000184080"/>
    </source>
</evidence>
<dbReference type="OrthoDB" id="9806398at2"/>
<dbReference type="InterPro" id="IPR017896">
    <property type="entry name" value="4Fe4S_Fe-S-bd"/>
</dbReference>
<dbReference type="Gene3D" id="3.30.70.20">
    <property type="match status" value="1"/>
</dbReference>
<dbReference type="RefSeq" id="WP_073008123.1">
    <property type="nucleotide sequence ID" value="NZ_FQZO01000004.1"/>
</dbReference>
<dbReference type="GO" id="GO:0051536">
    <property type="term" value="F:iron-sulfur cluster binding"/>
    <property type="evidence" value="ECO:0007669"/>
    <property type="project" value="UniProtKB-KW"/>
</dbReference>
<accession>A0A1M6IQY8</accession>
<keyword evidence="7" id="KW-1133">Transmembrane helix</keyword>
<keyword evidence="5" id="KW-0411">Iron-sulfur</keyword>
<dbReference type="GO" id="GO:0046872">
    <property type="term" value="F:metal ion binding"/>
    <property type="evidence" value="ECO:0007669"/>
    <property type="project" value="UniProtKB-KW"/>
</dbReference>
<organism evidence="9 10">
    <name type="scientific">Clostridium amylolyticum</name>
    <dbReference type="NCBI Taxonomy" id="1121298"/>
    <lineage>
        <taxon>Bacteria</taxon>
        <taxon>Bacillati</taxon>
        <taxon>Bacillota</taxon>
        <taxon>Clostridia</taxon>
        <taxon>Eubacteriales</taxon>
        <taxon>Clostridiaceae</taxon>
        <taxon>Clostridium</taxon>
    </lineage>
</organism>
<dbReference type="Pfam" id="PF12801">
    <property type="entry name" value="Fer4_5"/>
    <property type="match status" value="2"/>
</dbReference>
<dbReference type="EMBL" id="FQZO01000004">
    <property type="protein sequence ID" value="SHJ36864.1"/>
    <property type="molecule type" value="Genomic_DNA"/>
</dbReference>
<keyword evidence="6 7" id="KW-0472">Membrane</keyword>
<feature type="domain" description="4Fe-4S ferredoxin-type" evidence="8">
    <location>
        <begin position="212"/>
        <end position="241"/>
    </location>
</feature>
<name>A0A1M6IQY8_9CLOT</name>
<dbReference type="SUPFAM" id="SSF54862">
    <property type="entry name" value="4Fe-4S ferredoxins"/>
    <property type="match status" value="1"/>
</dbReference>
<dbReference type="PANTHER" id="PTHR30224">
    <property type="entry name" value="ELECTRON TRANSPORT PROTEIN"/>
    <property type="match status" value="1"/>
</dbReference>
<feature type="transmembrane region" description="Helical" evidence="7">
    <location>
        <begin position="12"/>
        <end position="31"/>
    </location>
</feature>
<dbReference type="PROSITE" id="PS00198">
    <property type="entry name" value="4FE4S_FER_1"/>
    <property type="match status" value="1"/>
</dbReference>
<dbReference type="InterPro" id="IPR017900">
    <property type="entry name" value="4Fe4S_Fe_S_CS"/>
</dbReference>
<evidence type="ECO:0000259" key="8">
    <source>
        <dbReference type="PROSITE" id="PS51379"/>
    </source>
</evidence>